<name>A0A8H4L9D5_9HYPO</name>
<gene>
    <name evidence="2" type="ORF">FALBO_9570</name>
</gene>
<feature type="region of interest" description="Disordered" evidence="1">
    <location>
        <begin position="1"/>
        <end position="42"/>
    </location>
</feature>
<proteinExistence type="predicted"/>
<accession>A0A8H4L9D5</accession>
<reference evidence="2 3" key="1">
    <citation type="submission" date="2020-01" db="EMBL/GenBank/DDBJ databases">
        <title>Identification and distribution of gene clusters putatively required for synthesis of sphingolipid metabolism inhibitors in phylogenetically diverse species of the filamentous fungus Fusarium.</title>
        <authorList>
            <person name="Kim H.-S."/>
            <person name="Busman M."/>
            <person name="Brown D.W."/>
            <person name="Divon H."/>
            <person name="Uhlig S."/>
            <person name="Proctor R.H."/>
        </authorList>
    </citation>
    <scope>NUCLEOTIDE SEQUENCE [LARGE SCALE GENOMIC DNA]</scope>
    <source>
        <strain evidence="2 3">NRRL 20459</strain>
    </source>
</reference>
<evidence type="ECO:0000313" key="3">
    <source>
        <dbReference type="Proteomes" id="UP000554235"/>
    </source>
</evidence>
<dbReference type="AlphaFoldDB" id="A0A8H4L9D5"/>
<keyword evidence="3" id="KW-1185">Reference proteome</keyword>
<protein>
    <submittedName>
        <fullName evidence="2">Uncharacterized protein</fullName>
    </submittedName>
</protein>
<feature type="compositionally biased region" description="Basic and acidic residues" evidence="1">
    <location>
        <begin position="30"/>
        <end position="42"/>
    </location>
</feature>
<sequence>MDMSEPVPTQPSNLNGLGDNTVGDRKKRTLHDAQSYRETKKPRTGWDRSLRWMQFSAQVMDMDNINTDHVEQPSVEYRPKEPCPPQLGRWLNGLPAGFPDDKPTPTQQNSCYLYDSPFIMDEMTSKVEEMNLDEASHASRSYMAPIFMSWIGDVFVDTPAGSVFHTPSNSCTSSSSDGSDSMGGGVQEDIEMLDSHESVGGYVLEDTGVAGEKMEA</sequence>
<evidence type="ECO:0000256" key="1">
    <source>
        <dbReference type="SAM" id="MobiDB-lite"/>
    </source>
</evidence>
<dbReference type="Proteomes" id="UP000554235">
    <property type="component" value="Unassembled WGS sequence"/>
</dbReference>
<feature type="compositionally biased region" description="Low complexity" evidence="1">
    <location>
        <begin position="168"/>
        <end position="180"/>
    </location>
</feature>
<dbReference type="EMBL" id="JAADYS010001333">
    <property type="protein sequence ID" value="KAF4463618.1"/>
    <property type="molecule type" value="Genomic_DNA"/>
</dbReference>
<organism evidence="2 3">
    <name type="scientific">Fusarium albosuccineum</name>
    <dbReference type="NCBI Taxonomy" id="1237068"/>
    <lineage>
        <taxon>Eukaryota</taxon>
        <taxon>Fungi</taxon>
        <taxon>Dikarya</taxon>
        <taxon>Ascomycota</taxon>
        <taxon>Pezizomycotina</taxon>
        <taxon>Sordariomycetes</taxon>
        <taxon>Hypocreomycetidae</taxon>
        <taxon>Hypocreales</taxon>
        <taxon>Nectriaceae</taxon>
        <taxon>Fusarium</taxon>
        <taxon>Fusarium decemcellulare species complex</taxon>
    </lineage>
</organism>
<comment type="caution">
    <text evidence="2">The sequence shown here is derived from an EMBL/GenBank/DDBJ whole genome shotgun (WGS) entry which is preliminary data.</text>
</comment>
<evidence type="ECO:0000313" key="2">
    <source>
        <dbReference type="EMBL" id="KAF4463618.1"/>
    </source>
</evidence>
<feature type="region of interest" description="Disordered" evidence="1">
    <location>
        <begin position="167"/>
        <end position="198"/>
    </location>
</feature>